<dbReference type="Proteomes" id="UP000304953">
    <property type="component" value="Unassembled WGS sequence"/>
</dbReference>
<name>A0AC61RV73_9FIRM</name>
<accession>A0AC61RV73</accession>
<protein>
    <submittedName>
        <fullName evidence="1">Zinc ABC transporter substrate-binding protein</fullName>
    </submittedName>
</protein>
<comment type="caution">
    <text evidence="1">The sequence shown here is derived from an EMBL/GenBank/DDBJ whole genome shotgun (WGS) entry which is preliminary data.</text>
</comment>
<reference evidence="1" key="1">
    <citation type="submission" date="2019-04" db="EMBL/GenBank/DDBJ databases">
        <title>Microbes associate with the intestines of laboratory mice.</title>
        <authorList>
            <person name="Navarre W."/>
            <person name="Wong E."/>
            <person name="Huang K."/>
            <person name="Tropini C."/>
            <person name="Ng K."/>
            <person name="Yu B."/>
        </authorList>
    </citation>
    <scope>NUCLEOTIDE SEQUENCE</scope>
    <source>
        <strain evidence="1">NM01_1-7b</strain>
    </source>
</reference>
<dbReference type="EMBL" id="SRYA01000025">
    <property type="protein sequence ID" value="TGY95723.1"/>
    <property type="molecule type" value="Genomic_DNA"/>
</dbReference>
<evidence type="ECO:0000313" key="1">
    <source>
        <dbReference type="EMBL" id="TGY95723.1"/>
    </source>
</evidence>
<keyword evidence="2" id="KW-1185">Reference proteome</keyword>
<proteinExistence type="predicted"/>
<sequence>MKRNKYRFVCCMLLAIALASGIFTKAYLHLKEGGRDGEEIKIVTSFYPVYIAAKNVVGNCEGVVLENLSEPQTGCMHDYQLTPQDMIELSKADLFLVNGGGIEGFLEEVGVAYPELAIRKITDGIALMEDSAHLEEEMHPEENPHQGESYQLEESHDHGKENAHGWMDTRIYAEMVKNIANSISEADPAHKEIYQENAADYCEKVEELTRQIEEVKAEIAEGANVVIFHEAYEYTTKQYGLNAVYCLDLDEERQVSAGEVADLLEEMEKNQVSLVLAEELYGKDMGETVEQETGCQVCYLDTLVRGEDKADSYLTAMQKNIDLLRQALGNEKVLVKKPERVSAHRAGYRIQEAGR</sequence>
<evidence type="ECO:0000313" key="2">
    <source>
        <dbReference type="Proteomes" id="UP000304953"/>
    </source>
</evidence>
<organism evidence="1 2">
    <name type="scientific">Petralouisia muris</name>
    <dbReference type="NCBI Taxonomy" id="3032872"/>
    <lineage>
        <taxon>Bacteria</taxon>
        <taxon>Bacillati</taxon>
        <taxon>Bacillota</taxon>
        <taxon>Clostridia</taxon>
        <taxon>Lachnospirales</taxon>
        <taxon>Lachnospiraceae</taxon>
        <taxon>Petralouisia</taxon>
    </lineage>
</organism>
<gene>
    <name evidence="1" type="ORF">E5329_13440</name>
</gene>